<dbReference type="InterPro" id="IPR017930">
    <property type="entry name" value="Myb_dom"/>
</dbReference>
<dbReference type="SMART" id="SM00717">
    <property type="entry name" value="SANT"/>
    <property type="match status" value="1"/>
</dbReference>
<evidence type="ECO:0000259" key="2">
    <source>
        <dbReference type="PROSITE" id="PS50090"/>
    </source>
</evidence>
<evidence type="ECO:0000313" key="4">
    <source>
        <dbReference type="EMBL" id="CAD8055244.1"/>
    </source>
</evidence>
<dbReference type="CDD" id="cd00167">
    <property type="entry name" value="SANT"/>
    <property type="match status" value="1"/>
</dbReference>
<feature type="domain" description="HTH myb-type" evidence="3">
    <location>
        <begin position="50"/>
        <end position="104"/>
    </location>
</feature>
<evidence type="ECO:0000256" key="1">
    <source>
        <dbReference type="SAM" id="MobiDB-lite"/>
    </source>
</evidence>
<evidence type="ECO:0000313" key="5">
    <source>
        <dbReference type="Proteomes" id="UP000688137"/>
    </source>
</evidence>
<dbReference type="OMA" id="GCDQEDE"/>
<feature type="region of interest" description="Disordered" evidence="1">
    <location>
        <begin position="1"/>
        <end position="59"/>
    </location>
</feature>
<feature type="domain" description="Myb-like" evidence="2">
    <location>
        <begin position="57"/>
        <end position="100"/>
    </location>
</feature>
<keyword evidence="5" id="KW-1185">Reference proteome</keyword>
<evidence type="ECO:0008006" key="6">
    <source>
        <dbReference type="Google" id="ProtNLM"/>
    </source>
</evidence>
<reference evidence="4" key="1">
    <citation type="submission" date="2021-01" db="EMBL/GenBank/DDBJ databases">
        <authorList>
            <consortium name="Genoscope - CEA"/>
            <person name="William W."/>
        </authorList>
    </citation>
    <scope>NUCLEOTIDE SEQUENCE</scope>
</reference>
<dbReference type="InterPro" id="IPR001005">
    <property type="entry name" value="SANT/Myb"/>
</dbReference>
<dbReference type="AlphaFoldDB" id="A0A8S1KW39"/>
<accession>A0A8S1KW39</accession>
<dbReference type="EMBL" id="CAJJDM010000021">
    <property type="protein sequence ID" value="CAD8055244.1"/>
    <property type="molecule type" value="Genomic_DNA"/>
</dbReference>
<comment type="caution">
    <text evidence="4">The sequence shown here is derived from an EMBL/GenBank/DDBJ whole genome shotgun (WGS) entry which is preliminary data.</text>
</comment>
<gene>
    <name evidence="4" type="ORF">PPRIM_AZ9-3.1.T0230081</name>
</gene>
<name>A0A8S1KW39_PARPR</name>
<dbReference type="Pfam" id="PF00249">
    <property type="entry name" value="Myb_DNA-binding"/>
    <property type="match status" value="1"/>
</dbReference>
<dbReference type="PROSITE" id="PS50090">
    <property type="entry name" value="MYB_LIKE"/>
    <property type="match status" value="1"/>
</dbReference>
<organism evidence="4 5">
    <name type="scientific">Paramecium primaurelia</name>
    <dbReference type="NCBI Taxonomy" id="5886"/>
    <lineage>
        <taxon>Eukaryota</taxon>
        <taxon>Sar</taxon>
        <taxon>Alveolata</taxon>
        <taxon>Ciliophora</taxon>
        <taxon>Intramacronucleata</taxon>
        <taxon>Oligohymenophorea</taxon>
        <taxon>Peniculida</taxon>
        <taxon>Parameciidae</taxon>
        <taxon>Paramecium</taxon>
    </lineage>
</organism>
<proteinExistence type="predicted"/>
<evidence type="ECO:0000259" key="3">
    <source>
        <dbReference type="PROSITE" id="PS51294"/>
    </source>
</evidence>
<dbReference type="Proteomes" id="UP000688137">
    <property type="component" value="Unassembled WGS sequence"/>
</dbReference>
<protein>
    <recommendedName>
        <fullName evidence="6">HTH myb-type domain-containing protein</fullName>
    </recommendedName>
</protein>
<dbReference type="PROSITE" id="PS51294">
    <property type="entry name" value="HTH_MYB"/>
    <property type="match status" value="1"/>
</dbReference>
<feature type="compositionally biased region" description="Acidic residues" evidence="1">
    <location>
        <begin position="14"/>
        <end position="28"/>
    </location>
</feature>
<sequence>MSSQEQEIDKELDQEQENGCDQEDEEEQDRTLSGKKKQPKKYERITEGLSNRKPGQKFTPEEDRLILELVQSIGPKFQKIHKHFPGKTLAMVKNRYYKYLRYRWEVLDQQNNITEQNKETNKQNHHSNESYEILCEKQKKISSLLHQERNDLVNSIAQRTSTPNAKIFVEYLIDQML</sequence>